<evidence type="ECO:0000256" key="5">
    <source>
        <dbReference type="ARBA" id="ARBA00022840"/>
    </source>
</evidence>
<keyword evidence="2 8" id="KW-0963">Cytoplasm</keyword>
<comment type="function">
    <text evidence="8">Catalyzes the attachment of glycine to tRNA(Gly).</text>
</comment>
<keyword evidence="4 8" id="KW-0547">Nucleotide-binding</keyword>
<evidence type="ECO:0000256" key="3">
    <source>
        <dbReference type="ARBA" id="ARBA00022598"/>
    </source>
</evidence>
<dbReference type="NCBIfam" id="NF003211">
    <property type="entry name" value="PRK04173.1"/>
    <property type="match status" value="1"/>
</dbReference>
<keyword evidence="7 8" id="KW-0030">Aminoacyl-tRNA synthetase</keyword>
<name>A0A2M6P145_9BACT</name>
<comment type="catalytic activity">
    <reaction evidence="8">
        <text>tRNA(Gly) + glycine + ATP = glycyl-tRNA(Gly) + AMP + diphosphate</text>
        <dbReference type="Rhea" id="RHEA:16013"/>
        <dbReference type="Rhea" id="RHEA-COMP:9664"/>
        <dbReference type="Rhea" id="RHEA-COMP:9683"/>
        <dbReference type="ChEBI" id="CHEBI:30616"/>
        <dbReference type="ChEBI" id="CHEBI:33019"/>
        <dbReference type="ChEBI" id="CHEBI:57305"/>
        <dbReference type="ChEBI" id="CHEBI:78442"/>
        <dbReference type="ChEBI" id="CHEBI:78522"/>
        <dbReference type="ChEBI" id="CHEBI:456215"/>
        <dbReference type="EC" id="6.1.1.14"/>
    </reaction>
</comment>
<protein>
    <recommendedName>
        <fullName evidence="8">Glycine--tRNA ligase</fullName>
        <ecNumber evidence="8">6.1.1.14</ecNumber>
    </recommendedName>
    <alternativeName>
        <fullName evidence="8">Glycyl-tRNA synthetase</fullName>
        <shortName evidence="8">GlyRS</shortName>
    </alternativeName>
</protein>
<evidence type="ECO:0000313" key="10">
    <source>
        <dbReference type="EMBL" id="PIR77279.1"/>
    </source>
</evidence>
<dbReference type="InterPro" id="IPR027031">
    <property type="entry name" value="Gly-tRNA_synthase/POLG2"/>
</dbReference>
<comment type="similarity">
    <text evidence="1 8">Belongs to the class-II aminoacyl-tRNA synthetase family.</text>
</comment>
<keyword evidence="5 8" id="KW-0067">ATP-binding</keyword>
<feature type="domain" description="Aminoacyl-transfer RNA synthetases class-II family profile" evidence="9">
    <location>
        <begin position="8"/>
        <end position="358"/>
    </location>
</feature>
<dbReference type="InterPro" id="IPR006195">
    <property type="entry name" value="aa-tRNA-synth_II"/>
</dbReference>
<feature type="binding site" evidence="8">
    <location>
        <position position="99"/>
    </location>
    <ligand>
        <name>substrate</name>
    </ligand>
</feature>
<evidence type="ECO:0000313" key="11">
    <source>
        <dbReference type="Proteomes" id="UP000228528"/>
    </source>
</evidence>
<keyword evidence="6 8" id="KW-0648">Protein biosynthesis</keyword>
<dbReference type="InterPro" id="IPR002315">
    <property type="entry name" value="tRNA-synt_gly"/>
</dbReference>
<dbReference type="Gene3D" id="3.40.50.800">
    <property type="entry name" value="Anticodon-binding domain"/>
    <property type="match status" value="1"/>
</dbReference>
<evidence type="ECO:0000259" key="9">
    <source>
        <dbReference type="PROSITE" id="PS50862"/>
    </source>
</evidence>
<feature type="binding site" evidence="8">
    <location>
        <begin position="199"/>
        <end position="201"/>
    </location>
    <ligand>
        <name>ATP</name>
        <dbReference type="ChEBI" id="CHEBI:30616"/>
    </ligand>
</feature>
<dbReference type="Gene3D" id="3.30.930.10">
    <property type="entry name" value="Bira Bifunctional Protein, Domain 2"/>
    <property type="match status" value="1"/>
</dbReference>
<dbReference type="NCBIfam" id="TIGR00389">
    <property type="entry name" value="glyS_dimeric"/>
    <property type="match status" value="1"/>
</dbReference>
<dbReference type="GO" id="GO:0005524">
    <property type="term" value="F:ATP binding"/>
    <property type="evidence" value="ECO:0007669"/>
    <property type="project" value="UniProtKB-UniRule"/>
</dbReference>
<reference evidence="11" key="1">
    <citation type="submission" date="2017-09" db="EMBL/GenBank/DDBJ databases">
        <title>Depth-based differentiation of microbial function through sediment-hosted aquifers and enrichment of novel symbionts in the deep terrestrial subsurface.</title>
        <authorList>
            <person name="Probst A.J."/>
            <person name="Ladd B."/>
            <person name="Jarett J.K."/>
            <person name="Geller-Mcgrath D.E."/>
            <person name="Sieber C.M.K."/>
            <person name="Emerson J.B."/>
            <person name="Anantharaman K."/>
            <person name="Thomas B.C."/>
            <person name="Malmstrom R."/>
            <person name="Stieglmeier M."/>
            <person name="Klingl A."/>
            <person name="Woyke T."/>
            <person name="Ryan C.M."/>
            <person name="Banfield J.F."/>
        </authorList>
    </citation>
    <scope>NUCLEOTIDE SEQUENCE [LARGE SCALE GENOMIC DNA]</scope>
</reference>
<dbReference type="GO" id="GO:0004820">
    <property type="term" value="F:glycine-tRNA ligase activity"/>
    <property type="evidence" value="ECO:0007669"/>
    <property type="project" value="UniProtKB-UniRule"/>
</dbReference>
<dbReference type="SUPFAM" id="SSF52954">
    <property type="entry name" value="Class II aaRS ABD-related"/>
    <property type="match status" value="1"/>
</dbReference>
<feature type="binding site" evidence="8">
    <location>
        <begin position="323"/>
        <end position="327"/>
    </location>
    <ligand>
        <name>substrate</name>
    </ligand>
</feature>
<dbReference type="AlphaFoldDB" id="A0A2M6P145"/>
<dbReference type="CDD" id="cd00858">
    <property type="entry name" value="GlyRS_anticodon"/>
    <property type="match status" value="1"/>
</dbReference>
<sequence length="456" mass="53161">MQTKNIQDIVSLSKRRGFIYPGSEIYGGFANSYTYGPYGVELKNNIKQLWWKTFIQNRQDVVGIDGDIILHPKTWEASGHVGGFNDLMVECTETHQRFRADHLIEEQLGIDIEGWDLDKVDALIKEKEVISPATKKPTLGPVKYFNLMFQTEMAKTGEGQTAYLRPETAQAIFLEFKNVLDSTRVQIPFGIGQIGKAFRNEITPGNFIFRRLEFEQMEIEYFIKEEHWKEVFESWLTDMKTWCYTIGLSTNHIHEYEHPQEKLSHYSKRTVDLEYDFPFGKKELYGLAYRTDFDLKQHQEHSGQKLVYRDPQTNEVYTPHVIEPTFGLDRTVLAVLNEAYEEEQLDGEDTRVVLRLKPSLAPVKIAILPLIKKEGLPEIAKDIYHTVQLFGNCEYDESRSIGKRYRRQDEIGTPYCVTIDHDTKEDNAVTVRDRDTMKQERIKIETLVSYFQEKLN</sequence>
<dbReference type="Proteomes" id="UP000228528">
    <property type="component" value="Unassembled WGS sequence"/>
</dbReference>
<dbReference type="InterPro" id="IPR002314">
    <property type="entry name" value="aa-tRNA-synt_IIb"/>
</dbReference>
<comment type="caution">
    <text evidence="10">The sequence shown here is derived from an EMBL/GenBank/DDBJ whole genome shotgun (WGS) entry which is preliminary data.</text>
</comment>
<feature type="binding site" evidence="8">
    <location>
        <begin position="214"/>
        <end position="218"/>
    </location>
    <ligand>
        <name>substrate</name>
    </ligand>
</feature>
<dbReference type="GO" id="GO:0070062">
    <property type="term" value="C:extracellular exosome"/>
    <property type="evidence" value="ECO:0007669"/>
    <property type="project" value="UniProtKB-ARBA"/>
</dbReference>
<keyword evidence="3 8" id="KW-0436">Ligase</keyword>
<dbReference type="InterPro" id="IPR004154">
    <property type="entry name" value="Anticodon-bd"/>
</dbReference>
<dbReference type="HAMAP" id="MF_00253_B">
    <property type="entry name" value="Gly_tRNA_synth_B"/>
    <property type="match status" value="1"/>
</dbReference>
<dbReference type="InterPro" id="IPR033731">
    <property type="entry name" value="GlyRS-like_core"/>
</dbReference>
<evidence type="ECO:0000256" key="8">
    <source>
        <dbReference type="HAMAP-Rule" id="MF_00253"/>
    </source>
</evidence>
<accession>A0A2M6P145</accession>
<dbReference type="SUPFAM" id="SSF55681">
    <property type="entry name" value="Class II aaRS and biotin synthetases"/>
    <property type="match status" value="1"/>
</dbReference>
<dbReference type="GO" id="GO:0005737">
    <property type="term" value="C:cytoplasm"/>
    <property type="evidence" value="ECO:0007669"/>
    <property type="project" value="UniProtKB-SubCell"/>
</dbReference>
<dbReference type="PRINTS" id="PR01043">
    <property type="entry name" value="TRNASYNTHGLY"/>
</dbReference>
<dbReference type="FunFam" id="3.40.50.800:FF:000002">
    <property type="entry name" value="Glycine--tRNA ligase"/>
    <property type="match status" value="1"/>
</dbReference>
<evidence type="ECO:0000256" key="2">
    <source>
        <dbReference type="ARBA" id="ARBA00022490"/>
    </source>
</evidence>
<dbReference type="InterPro" id="IPR022961">
    <property type="entry name" value="Gly_tRNA_ligase_bac"/>
</dbReference>
<evidence type="ECO:0000256" key="6">
    <source>
        <dbReference type="ARBA" id="ARBA00022917"/>
    </source>
</evidence>
<dbReference type="Pfam" id="PF03129">
    <property type="entry name" value="HGTP_anticodon"/>
    <property type="match status" value="1"/>
</dbReference>
<dbReference type="GO" id="GO:0004081">
    <property type="term" value="F:bis(5'-nucleosyl)-tetraphosphatase (asymmetrical) activity"/>
    <property type="evidence" value="ECO:0007669"/>
    <property type="project" value="UniProtKB-ARBA"/>
</dbReference>
<feature type="binding site" evidence="8">
    <location>
        <begin position="209"/>
        <end position="214"/>
    </location>
    <ligand>
        <name>ATP</name>
        <dbReference type="ChEBI" id="CHEBI:30616"/>
    </ligand>
</feature>
<feature type="binding site" evidence="8">
    <location>
        <begin position="327"/>
        <end position="330"/>
    </location>
    <ligand>
        <name>ATP</name>
        <dbReference type="ChEBI" id="CHEBI:30616"/>
    </ligand>
</feature>
<dbReference type="CDD" id="cd00774">
    <property type="entry name" value="GlyRS-like_core"/>
    <property type="match status" value="1"/>
</dbReference>
<feature type="binding site" evidence="8">
    <location>
        <begin position="283"/>
        <end position="284"/>
    </location>
    <ligand>
        <name>ATP</name>
        <dbReference type="ChEBI" id="CHEBI:30616"/>
    </ligand>
</feature>
<dbReference type="EMBL" id="PFBW01000145">
    <property type="protein sequence ID" value="PIR77279.1"/>
    <property type="molecule type" value="Genomic_DNA"/>
</dbReference>
<evidence type="ECO:0000256" key="7">
    <source>
        <dbReference type="ARBA" id="ARBA00023146"/>
    </source>
</evidence>
<dbReference type="Pfam" id="PF00587">
    <property type="entry name" value="tRNA-synt_2b"/>
    <property type="match status" value="1"/>
</dbReference>
<dbReference type="PANTHER" id="PTHR10745:SF8">
    <property type="entry name" value="DNA POLYMERASE SUBUNIT GAMMA-2, MITOCHONDRIAL"/>
    <property type="match status" value="1"/>
</dbReference>
<evidence type="ECO:0000256" key="4">
    <source>
        <dbReference type="ARBA" id="ARBA00022741"/>
    </source>
</evidence>
<feature type="binding site" evidence="8">
    <location>
        <position position="167"/>
    </location>
    <ligand>
        <name>substrate</name>
    </ligand>
</feature>
<dbReference type="PROSITE" id="PS50862">
    <property type="entry name" value="AA_TRNA_LIGASE_II"/>
    <property type="match status" value="1"/>
</dbReference>
<dbReference type="GO" id="GO:0006426">
    <property type="term" value="P:glycyl-tRNA aminoacylation"/>
    <property type="evidence" value="ECO:0007669"/>
    <property type="project" value="UniProtKB-UniRule"/>
</dbReference>
<comment type="subunit">
    <text evidence="8">Homodimer.</text>
</comment>
<dbReference type="GO" id="GO:1990742">
    <property type="term" value="C:microvesicle"/>
    <property type="evidence" value="ECO:0007669"/>
    <property type="project" value="UniProtKB-ARBA"/>
</dbReference>
<comment type="subcellular location">
    <subcellularLocation>
        <location evidence="8">Cytoplasm</location>
    </subcellularLocation>
</comment>
<dbReference type="GO" id="GO:0015966">
    <property type="term" value="P:diadenosine tetraphosphate biosynthetic process"/>
    <property type="evidence" value="ECO:0007669"/>
    <property type="project" value="UniProtKB-ARBA"/>
</dbReference>
<dbReference type="InterPro" id="IPR045864">
    <property type="entry name" value="aa-tRNA-synth_II/BPL/LPL"/>
</dbReference>
<dbReference type="EC" id="6.1.1.14" evidence="8"/>
<dbReference type="PANTHER" id="PTHR10745">
    <property type="entry name" value="GLYCYL-TRNA SYNTHETASE/DNA POLYMERASE SUBUNIT GAMMA-2"/>
    <property type="match status" value="1"/>
</dbReference>
<proteinExistence type="inferred from homology"/>
<dbReference type="InterPro" id="IPR036621">
    <property type="entry name" value="Anticodon-bd_dom_sf"/>
</dbReference>
<dbReference type="Gene3D" id="3.30.40.230">
    <property type="match status" value="1"/>
</dbReference>
<organism evidence="10 11">
    <name type="scientific">Candidatus Magasanikbacteria bacterium CG10_big_fil_rev_8_21_14_0_10_38_6</name>
    <dbReference type="NCBI Taxonomy" id="1974647"/>
    <lineage>
        <taxon>Bacteria</taxon>
        <taxon>Candidatus Magasanikiibacteriota</taxon>
    </lineage>
</organism>
<evidence type="ECO:0000256" key="1">
    <source>
        <dbReference type="ARBA" id="ARBA00008226"/>
    </source>
</evidence>
<gene>
    <name evidence="8" type="primary">glyQS</name>
    <name evidence="10" type="ORF">COU30_03325</name>
</gene>